<dbReference type="InterPro" id="IPR000504">
    <property type="entry name" value="RRM_dom"/>
</dbReference>
<dbReference type="GO" id="GO:0000398">
    <property type="term" value="P:mRNA splicing, via spliceosome"/>
    <property type="evidence" value="ECO:0007669"/>
    <property type="project" value="InterPro"/>
</dbReference>
<gene>
    <name evidence="9" type="ORF">HK099_002115</name>
</gene>
<dbReference type="InterPro" id="IPR034392">
    <property type="entry name" value="TatSF1-like_RRM1"/>
</dbReference>
<sequence length="351" mass="40829">MEGENVPLGFGVDQNIKLTNGIYTKVEDGLTYEYESSKKGWFPVLEEVFDQQQSIYKVDGVDESEPAFDPALKKKEKRKLDHHPDETAKKKPKKINTSVYVTNLPTDCTVEEIHDYFKKCGIILEDTHTGLPKIKIYQDEEGRNKGDALVVYFKEESVKMACSLLDDTLFRFGEKPIKVQEAVFQEKEKTEEEKKEAKVDKNRIRKKMHKLTKKLDWEGDEIDEEEIKNSKNAKIVILKHMFSLEELEEDPTLLLDLKEDIREEAEKLGEVTNIVLYDKNPDGVISVRYKDAASALACVKNMNGRWFSKRKIEASIYDGKLKYEKTISSLENEEEEELRLKKYEEWLQNQN</sequence>
<evidence type="ECO:0000256" key="3">
    <source>
        <dbReference type="ARBA" id="ARBA00022737"/>
    </source>
</evidence>
<keyword evidence="10" id="KW-1185">Reference proteome</keyword>
<evidence type="ECO:0000256" key="6">
    <source>
        <dbReference type="PROSITE-ProRule" id="PRU00176"/>
    </source>
</evidence>
<dbReference type="PROSITE" id="PS50102">
    <property type="entry name" value="RRM"/>
    <property type="match status" value="1"/>
</dbReference>
<dbReference type="EMBL" id="JADGJW010000168">
    <property type="protein sequence ID" value="KAJ3222603.1"/>
    <property type="molecule type" value="Genomic_DNA"/>
</dbReference>
<evidence type="ECO:0000256" key="4">
    <source>
        <dbReference type="ARBA" id="ARBA00022884"/>
    </source>
</evidence>
<dbReference type="GO" id="GO:0005686">
    <property type="term" value="C:U2 snRNP"/>
    <property type="evidence" value="ECO:0007669"/>
    <property type="project" value="TreeGrafter"/>
</dbReference>
<dbReference type="InterPro" id="IPR034393">
    <property type="entry name" value="TatSF1-like"/>
</dbReference>
<evidence type="ECO:0000256" key="2">
    <source>
        <dbReference type="ARBA" id="ARBA00022664"/>
    </source>
</evidence>
<keyword evidence="2" id="KW-0507">mRNA processing</keyword>
<organism evidence="9 10">
    <name type="scientific">Clydaea vesicula</name>
    <dbReference type="NCBI Taxonomy" id="447962"/>
    <lineage>
        <taxon>Eukaryota</taxon>
        <taxon>Fungi</taxon>
        <taxon>Fungi incertae sedis</taxon>
        <taxon>Chytridiomycota</taxon>
        <taxon>Chytridiomycota incertae sedis</taxon>
        <taxon>Chytridiomycetes</taxon>
        <taxon>Lobulomycetales</taxon>
        <taxon>Lobulomycetaceae</taxon>
        <taxon>Clydaea</taxon>
    </lineage>
</organism>
<proteinExistence type="inferred from homology"/>
<evidence type="ECO:0000256" key="7">
    <source>
        <dbReference type="SAM" id="Coils"/>
    </source>
</evidence>
<name>A0AAD5Y0Y9_9FUNG</name>
<reference evidence="9" key="1">
    <citation type="submission" date="2020-05" db="EMBL/GenBank/DDBJ databases">
        <title>Phylogenomic resolution of chytrid fungi.</title>
        <authorList>
            <person name="Stajich J.E."/>
            <person name="Amses K."/>
            <person name="Simmons R."/>
            <person name="Seto K."/>
            <person name="Myers J."/>
            <person name="Bonds A."/>
            <person name="Quandt C.A."/>
            <person name="Barry K."/>
            <person name="Liu P."/>
            <person name="Grigoriev I."/>
            <person name="Longcore J.E."/>
            <person name="James T.Y."/>
        </authorList>
    </citation>
    <scope>NUCLEOTIDE SEQUENCE</scope>
    <source>
        <strain evidence="9">JEL0476</strain>
    </source>
</reference>
<feature type="coiled-coil region" evidence="7">
    <location>
        <begin position="180"/>
        <end position="214"/>
    </location>
</feature>
<dbReference type="GO" id="GO:0005684">
    <property type="term" value="C:U2-type spliceosomal complex"/>
    <property type="evidence" value="ECO:0007669"/>
    <property type="project" value="TreeGrafter"/>
</dbReference>
<protein>
    <recommendedName>
        <fullName evidence="8">RRM domain-containing protein</fullName>
    </recommendedName>
</protein>
<dbReference type="SMART" id="SM00360">
    <property type="entry name" value="RRM"/>
    <property type="match status" value="2"/>
</dbReference>
<dbReference type="PANTHER" id="PTHR15608:SF0">
    <property type="entry name" value="HIV TAT-SPECIFIC FACTOR 1"/>
    <property type="match status" value="1"/>
</dbReference>
<keyword evidence="4 6" id="KW-0694">RNA-binding</keyword>
<dbReference type="Proteomes" id="UP001211065">
    <property type="component" value="Unassembled WGS sequence"/>
</dbReference>
<dbReference type="CDD" id="cd12281">
    <property type="entry name" value="RRM1_TatSF1_like"/>
    <property type="match status" value="1"/>
</dbReference>
<keyword evidence="3" id="KW-0677">Repeat</keyword>
<evidence type="ECO:0000313" key="9">
    <source>
        <dbReference type="EMBL" id="KAJ3222603.1"/>
    </source>
</evidence>
<keyword evidence="5" id="KW-0508">mRNA splicing</keyword>
<keyword evidence="7" id="KW-0175">Coiled coil</keyword>
<dbReference type="FunFam" id="3.30.70.330:FF:000105">
    <property type="entry name" value="HIV Tat-specific factor 1 homolog"/>
    <property type="match status" value="1"/>
</dbReference>
<dbReference type="Pfam" id="PF00076">
    <property type="entry name" value="RRM_1"/>
    <property type="match status" value="2"/>
</dbReference>
<comment type="similarity">
    <text evidence="1">Belongs to the HTATSF1 family.</text>
</comment>
<dbReference type="InterPro" id="IPR035979">
    <property type="entry name" value="RBD_domain_sf"/>
</dbReference>
<evidence type="ECO:0000259" key="8">
    <source>
        <dbReference type="PROSITE" id="PS50102"/>
    </source>
</evidence>
<dbReference type="AlphaFoldDB" id="A0AAD5Y0Y9"/>
<evidence type="ECO:0000256" key="5">
    <source>
        <dbReference type="ARBA" id="ARBA00023187"/>
    </source>
</evidence>
<dbReference type="PANTHER" id="PTHR15608">
    <property type="entry name" value="SPLICING FACTOR U2AF-ASSOCIATED PROTEIN 2"/>
    <property type="match status" value="1"/>
</dbReference>
<dbReference type="GO" id="GO:0003723">
    <property type="term" value="F:RNA binding"/>
    <property type="evidence" value="ECO:0007669"/>
    <property type="project" value="UniProtKB-UniRule"/>
</dbReference>
<dbReference type="SUPFAM" id="SSF54928">
    <property type="entry name" value="RNA-binding domain, RBD"/>
    <property type="match status" value="2"/>
</dbReference>
<accession>A0AAD5Y0Y9</accession>
<comment type="caution">
    <text evidence="9">The sequence shown here is derived from an EMBL/GenBank/DDBJ whole genome shotgun (WGS) entry which is preliminary data.</text>
</comment>
<dbReference type="InterPro" id="IPR012677">
    <property type="entry name" value="Nucleotide-bd_a/b_plait_sf"/>
</dbReference>
<dbReference type="FunFam" id="3.30.70.330:FF:000329">
    <property type="entry name" value="splicing factor U2AF-associated protein 2"/>
    <property type="match status" value="1"/>
</dbReference>
<feature type="domain" description="RRM" evidence="8">
    <location>
        <begin position="97"/>
        <end position="184"/>
    </location>
</feature>
<dbReference type="CDD" id="cd12282">
    <property type="entry name" value="RRM2_TatSF1_like"/>
    <property type="match status" value="1"/>
</dbReference>
<dbReference type="Gene3D" id="3.30.70.330">
    <property type="match status" value="2"/>
</dbReference>
<evidence type="ECO:0000313" key="10">
    <source>
        <dbReference type="Proteomes" id="UP001211065"/>
    </source>
</evidence>
<evidence type="ECO:0000256" key="1">
    <source>
        <dbReference type="ARBA" id="ARBA00007747"/>
    </source>
</evidence>